<dbReference type="InterPro" id="IPR036259">
    <property type="entry name" value="MFS_trans_sf"/>
</dbReference>
<keyword evidence="2" id="KW-0813">Transport</keyword>
<dbReference type="InterPro" id="IPR020846">
    <property type="entry name" value="MFS_dom"/>
</dbReference>
<evidence type="ECO:0000313" key="11">
    <source>
        <dbReference type="Proteomes" id="UP001597169"/>
    </source>
</evidence>
<dbReference type="SUPFAM" id="SSF103473">
    <property type="entry name" value="MFS general substrate transporter"/>
    <property type="match status" value="2"/>
</dbReference>
<dbReference type="PROSITE" id="PS50850">
    <property type="entry name" value="MFS"/>
    <property type="match status" value="1"/>
</dbReference>
<gene>
    <name evidence="10" type="ORF">ACFQ3J_20280</name>
</gene>
<evidence type="ECO:0000256" key="4">
    <source>
        <dbReference type="ARBA" id="ARBA00022692"/>
    </source>
</evidence>
<feature type="transmembrane region" description="Helical" evidence="8">
    <location>
        <begin position="78"/>
        <end position="98"/>
    </location>
</feature>
<organism evidence="10 11">
    <name type="scientific">Paenibacillus provencensis</name>
    <dbReference type="NCBI Taxonomy" id="441151"/>
    <lineage>
        <taxon>Bacteria</taxon>
        <taxon>Bacillati</taxon>
        <taxon>Bacillota</taxon>
        <taxon>Bacilli</taxon>
        <taxon>Bacillales</taxon>
        <taxon>Paenibacillaceae</taxon>
        <taxon>Paenibacillus</taxon>
    </lineage>
</organism>
<feature type="transmembrane region" description="Helical" evidence="8">
    <location>
        <begin position="225"/>
        <end position="247"/>
    </location>
</feature>
<dbReference type="Gene3D" id="1.20.1720.10">
    <property type="entry name" value="Multidrug resistance protein D"/>
    <property type="match status" value="1"/>
</dbReference>
<keyword evidence="5 8" id="KW-1133">Transmembrane helix</keyword>
<dbReference type="NCBIfam" id="TIGR00711">
    <property type="entry name" value="efflux_EmrB"/>
    <property type="match status" value="1"/>
</dbReference>
<feature type="transmembrane region" description="Helical" evidence="8">
    <location>
        <begin position="470"/>
        <end position="488"/>
    </location>
</feature>
<evidence type="ECO:0000256" key="1">
    <source>
        <dbReference type="ARBA" id="ARBA00004651"/>
    </source>
</evidence>
<feature type="transmembrane region" description="Helical" evidence="8">
    <location>
        <begin position="164"/>
        <end position="186"/>
    </location>
</feature>
<protein>
    <submittedName>
        <fullName evidence="10">MDR family MFS transporter</fullName>
    </submittedName>
</protein>
<dbReference type="PRINTS" id="PR01036">
    <property type="entry name" value="TCRTETB"/>
</dbReference>
<evidence type="ECO:0000256" key="6">
    <source>
        <dbReference type="ARBA" id="ARBA00023136"/>
    </source>
</evidence>
<reference evidence="11" key="1">
    <citation type="journal article" date="2019" name="Int. J. Syst. Evol. Microbiol.">
        <title>The Global Catalogue of Microorganisms (GCM) 10K type strain sequencing project: providing services to taxonomists for standard genome sequencing and annotation.</title>
        <authorList>
            <consortium name="The Broad Institute Genomics Platform"/>
            <consortium name="The Broad Institute Genome Sequencing Center for Infectious Disease"/>
            <person name="Wu L."/>
            <person name="Ma J."/>
        </authorList>
    </citation>
    <scope>NUCLEOTIDE SEQUENCE [LARGE SCALE GENOMIC DNA]</scope>
    <source>
        <strain evidence="11">CCUG 53519</strain>
    </source>
</reference>
<evidence type="ECO:0000256" key="8">
    <source>
        <dbReference type="SAM" id="Phobius"/>
    </source>
</evidence>
<feature type="transmembrane region" description="Helical" evidence="8">
    <location>
        <begin position="357"/>
        <end position="380"/>
    </location>
</feature>
<evidence type="ECO:0000259" key="9">
    <source>
        <dbReference type="PROSITE" id="PS50850"/>
    </source>
</evidence>
<feature type="transmembrane region" description="Helical" evidence="8">
    <location>
        <begin position="268"/>
        <end position="291"/>
    </location>
</feature>
<feature type="transmembrane region" description="Helical" evidence="8">
    <location>
        <begin position="198"/>
        <end position="219"/>
    </location>
</feature>
<comment type="caution">
    <text evidence="10">The sequence shown here is derived from an EMBL/GenBank/DDBJ whole genome shotgun (WGS) entry which is preliminary data.</text>
</comment>
<keyword evidence="4 8" id="KW-0812">Transmembrane</keyword>
<feature type="transmembrane region" description="Helical" evidence="8">
    <location>
        <begin position="303"/>
        <end position="324"/>
    </location>
</feature>
<feature type="region of interest" description="Disordered" evidence="7">
    <location>
        <begin position="492"/>
        <end position="515"/>
    </location>
</feature>
<feature type="transmembrane region" description="Helical" evidence="8">
    <location>
        <begin position="104"/>
        <end position="124"/>
    </location>
</feature>
<dbReference type="PANTHER" id="PTHR23501:SF191">
    <property type="entry name" value="VACUOLAR BASIC AMINO ACID TRANSPORTER 4"/>
    <property type="match status" value="1"/>
</dbReference>
<proteinExistence type="predicted"/>
<name>A0ABW3PUU1_9BACL</name>
<comment type="subcellular location">
    <subcellularLocation>
        <location evidence="1">Cell membrane</location>
        <topology evidence="1">Multi-pass membrane protein</topology>
    </subcellularLocation>
</comment>
<feature type="transmembrane region" description="Helical" evidence="8">
    <location>
        <begin position="47"/>
        <end position="66"/>
    </location>
</feature>
<dbReference type="InterPro" id="IPR011701">
    <property type="entry name" value="MFS"/>
</dbReference>
<keyword evidence="11" id="KW-1185">Reference proteome</keyword>
<accession>A0ABW3PUU1</accession>
<dbReference type="Proteomes" id="UP001597169">
    <property type="component" value="Unassembled WGS sequence"/>
</dbReference>
<evidence type="ECO:0000256" key="2">
    <source>
        <dbReference type="ARBA" id="ARBA00022448"/>
    </source>
</evidence>
<sequence length="515" mass="55202">MNIRTSIPNRGFILAGVLLATFLSAIEGTVIGPAGPTIVSDLGDVSLLSWIFTSYLLTMAVSTPIFGKISDLFGRKPVFLIGVGLFLIGSLLCCYAENMQSLILFRAIQGIGAGAVVPVTFTIIGDIYSIEERGKVQGMISSVWGISSLLGPLIGGYFVDYLGWPWIFGFNIPFGLLALWFVGTYLKEDIVKQKVHIDYLGAITFTVGITSLLIALSLGGHSYPWGSPFIVTLFLAAVVFLAAFLIVERKAKEPIVPLELFKIRNVTLSNIAGLLTSALMIGLTSYLPLWIQGVQGGNATTSGLALAPMSIGWLIGGIFAGRLLMRLGSRYTSLIGLTGIVAGSSGLIFLSGDSPSWLLLFYMFVYGLGFGFSFTVFTIIAQSSVGYRQRGASTALNTFMRTLGQTIGAAAFGTWLNSRISAHTEAMNLSEQGVTQKDINTILAPHGTLELPERIQALLQHVLELSLHSLFLIMFIIGICGFIVTAGLRKQPPSPVESGVAGQVQIAGKRDEEHS</sequence>
<dbReference type="Pfam" id="PF07690">
    <property type="entry name" value="MFS_1"/>
    <property type="match status" value="2"/>
</dbReference>
<evidence type="ECO:0000313" key="10">
    <source>
        <dbReference type="EMBL" id="MFD1130489.1"/>
    </source>
</evidence>
<feature type="transmembrane region" description="Helical" evidence="8">
    <location>
        <begin position="136"/>
        <end position="158"/>
    </location>
</feature>
<evidence type="ECO:0000256" key="5">
    <source>
        <dbReference type="ARBA" id="ARBA00022989"/>
    </source>
</evidence>
<dbReference type="EMBL" id="JBHTKX010000003">
    <property type="protein sequence ID" value="MFD1130489.1"/>
    <property type="molecule type" value="Genomic_DNA"/>
</dbReference>
<evidence type="ECO:0000256" key="7">
    <source>
        <dbReference type="SAM" id="MobiDB-lite"/>
    </source>
</evidence>
<feature type="domain" description="Major facilitator superfamily (MFS) profile" evidence="9">
    <location>
        <begin position="13"/>
        <end position="493"/>
    </location>
</feature>
<dbReference type="Gene3D" id="1.20.1250.20">
    <property type="entry name" value="MFS general substrate transporter like domains"/>
    <property type="match status" value="1"/>
</dbReference>
<dbReference type="PANTHER" id="PTHR23501">
    <property type="entry name" value="MAJOR FACILITATOR SUPERFAMILY"/>
    <property type="match status" value="1"/>
</dbReference>
<dbReference type="RefSeq" id="WP_285850264.1">
    <property type="nucleotide sequence ID" value="NZ_JBHTKX010000003.1"/>
</dbReference>
<keyword evidence="6 8" id="KW-0472">Membrane</keyword>
<dbReference type="InterPro" id="IPR004638">
    <property type="entry name" value="EmrB-like"/>
</dbReference>
<keyword evidence="3" id="KW-1003">Cell membrane</keyword>
<feature type="transmembrane region" description="Helical" evidence="8">
    <location>
        <begin position="331"/>
        <end position="351"/>
    </location>
</feature>
<evidence type="ECO:0000256" key="3">
    <source>
        <dbReference type="ARBA" id="ARBA00022475"/>
    </source>
</evidence>
<dbReference type="CDD" id="cd17502">
    <property type="entry name" value="MFS_Azr1_MDR_like"/>
    <property type="match status" value="1"/>
</dbReference>